<protein>
    <submittedName>
        <fullName evidence="2">Uncharacterized protein</fullName>
    </submittedName>
</protein>
<keyword evidence="3" id="KW-1185">Reference proteome</keyword>
<feature type="region of interest" description="Disordered" evidence="1">
    <location>
        <begin position="69"/>
        <end position="110"/>
    </location>
</feature>
<accession>A0A7S8E9Y0</accession>
<organism evidence="2 3">
    <name type="scientific">Phototrophicus methaneseepsis</name>
    <dbReference type="NCBI Taxonomy" id="2710758"/>
    <lineage>
        <taxon>Bacteria</taxon>
        <taxon>Bacillati</taxon>
        <taxon>Chloroflexota</taxon>
        <taxon>Candidatus Thermofontia</taxon>
        <taxon>Phototrophicales</taxon>
        <taxon>Phototrophicaceae</taxon>
        <taxon>Phototrophicus</taxon>
    </lineage>
</organism>
<dbReference type="RefSeq" id="WP_195171148.1">
    <property type="nucleotide sequence ID" value="NZ_CP062983.1"/>
</dbReference>
<feature type="compositionally biased region" description="Basic and acidic residues" evidence="1">
    <location>
        <begin position="205"/>
        <end position="216"/>
    </location>
</feature>
<dbReference type="AlphaFoldDB" id="A0A7S8E9Y0"/>
<feature type="compositionally biased region" description="Basic and acidic residues" evidence="1">
    <location>
        <begin position="95"/>
        <end position="104"/>
    </location>
</feature>
<sequence>MATPKETPPTIITLTLPTPEGGGIAPERATATLLIQRGDLAHVRQFHYAGMLDDLFNAVREASASLGLLEDNPPVIPDLPQEKPKSTPKRKSKAVQKDGSHQDVSDEEPTIEIPLKKGTKAVKISHLKIVGGESDAAAYRQATMLAGRLIDGKLWDGETPIRFDDVYAVAKKMKHLTEKDLSLFTLEDFVQSGTDTSDDEPASVEELKDEAQATLI</sequence>
<name>A0A7S8E9Y0_9CHLR</name>
<proteinExistence type="predicted"/>
<gene>
    <name evidence="2" type="ORF">G4Y79_01500</name>
</gene>
<reference evidence="2 3" key="1">
    <citation type="submission" date="2020-02" db="EMBL/GenBank/DDBJ databases">
        <authorList>
            <person name="Zheng R.K."/>
            <person name="Sun C.M."/>
        </authorList>
    </citation>
    <scope>NUCLEOTIDE SEQUENCE [LARGE SCALE GENOMIC DNA]</scope>
    <source>
        <strain evidence="3">rifampicinis</strain>
    </source>
</reference>
<evidence type="ECO:0000256" key="1">
    <source>
        <dbReference type="SAM" id="MobiDB-lite"/>
    </source>
</evidence>
<evidence type="ECO:0000313" key="2">
    <source>
        <dbReference type="EMBL" id="QPC83079.1"/>
    </source>
</evidence>
<dbReference type="EMBL" id="CP062983">
    <property type="protein sequence ID" value="QPC83079.1"/>
    <property type="molecule type" value="Genomic_DNA"/>
</dbReference>
<dbReference type="Proteomes" id="UP000594468">
    <property type="component" value="Chromosome"/>
</dbReference>
<evidence type="ECO:0000313" key="3">
    <source>
        <dbReference type="Proteomes" id="UP000594468"/>
    </source>
</evidence>
<dbReference type="KEGG" id="pmet:G4Y79_01500"/>
<feature type="region of interest" description="Disordered" evidence="1">
    <location>
        <begin position="192"/>
        <end position="216"/>
    </location>
</feature>